<dbReference type="InterPro" id="IPR035903">
    <property type="entry name" value="HesB-like_dom_sf"/>
</dbReference>
<proteinExistence type="predicted"/>
<dbReference type="Pfam" id="PF01521">
    <property type="entry name" value="Fe-S_biosyn"/>
    <property type="match status" value="1"/>
</dbReference>
<dbReference type="RefSeq" id="WP_051993246.1">
    <property type="nucleotide sequence ID" value="NZ_AYZF01000017.1"/>
</dbReference>
<dbReference type="OrthoDB" id="2361502at2"/>
<dbReference type="PATRIC" id="fig|1423806.3.peg.2220"/>
<dbReference type="AlphaFoldDB" id="A0A0R2DR92"/>
<evidence type="ECO:0000259" key="1">
    <source>
        <dbReference type="Pfam" id="PF01521"/>
    </source>
</evidence>
<dbReference type="SUPFAM" id="SSF89360">
    <property type="entry name" value="HesB-like domain"/>
    <property type="match status" value="1"/>
</dbReference>
<dbReference type="Proteomes" id="UP000050961">
    <property type="component" value="Unassembled WGS sequence"/>
</dbReference>
<comment type="caution">
    <text evidence="2">The sequence shown here is derived from an EMBL/GenBank/DDBJ whole genome shotgun (WGS) entry which is preliminary data.</text>
</comment>
<feature type="domain" description="Core" evidence="1">
    <location>
        <begin position="1"/>
        <end position="115"/>
    </location>
</feature>
<gene>
    <name evidence="2" type="ORF">FD15_GL002174</name>
</gene>
<name>A0A0R2DR92_9LACO</name>
<evidence type="ECO:0000313" key="3">
    <source>
        <dbReference type="Proteomes" id="UP000050961"/>
    </source>
</evidence>
<dbReference type="InterPro" id="IPR000361">
    <property type="entry name" value="ATAP_core_dom"/>
</dbReference>
<organism evidence="2 3">
    <name type="scientific">Liquorilactobacillus sucicola DSM 21376 = JCM 15457</name>
    <dbReference type="NCBI Taxonomy" id="1423806"/>
    <lineage>
        <taxon>Bacteria</taxon>
        <taxon>Bacillati</taxon>
        <taxon>Bacillota</taxon>
        <taxon>Bacilli</taxon>
        <taxon>Lactobacillales</taxon>
        <taxon>Lactobacillaceae</taxon>
        <taxon>Liquorilactobacillus</taxon>
    </lineage>
</organism>
<reference evidence="2 3" key="1">
    <citation type="journal article" date="2015" name="Genome Announc.">
        <title>Expanding the biotechnology potential of lactobacilli through comparative genomics of 213 strains and associated genera.</title>
        <authorList>
            <person name="Sun Z."/>
            <person name="Harris H.M."/>
            <person name="McCann A."/>
            <person name="Guo C."/>
            <person name="Argimon S."/>
            <person name="Zhang W."/>
            <person name="Yang X."/>
            <person name="Jeffery I.B."/>
            <person name="Cooney J.C."/>
            <person name="Kagawa T.F."/>
            <person name="Liu W."/>
            <person name="Song Y."/>
            <person name="Salvetti E."/>
            <person name="Wrobel A."/>
            <person name="Rasinkangas P."/>
            <person name="Parkhill J."/>
            <person name="Rea M.C."/>
            <person name="O'Sullivan O."/>
            <person name="Ritari J."/>
            <person name="Douillard F.P."/>
            <person name="Paul Ross R."/>
            <person name="Yang R."/>
            <person name="Briner A.E."/>
            <person name="Felis G.E."/>
            <person name="de Vos W.M."/>
            <person name="Barrangou R."/>
            <person name="Klaenhammer T.R."/>
            <person name="Caufield P.W."/>
            <person name="Cui Y."/>
            <person name="Zhang H."/>
            <person name="O'Toole P.W."/>
        </authorList>
    </citation>
    <scope>NUCLEOTIDE SEQUENCE [LARGE SCALE GENOMIC DNA]</scope>
    <source>
        <strain evidence="2 3">DSM 21376</strain>
    </source>
</reference>
<accession>A0A0R2DR92</accession>
<protein>
    <recommendedName>
        <fullName evidence="1">Core domain-containing protein</fullName>
    </recommendedName>
</protein>
<keyword evidence="3" id="KW-1185">Reference proteome</keyword>
<sequence length="135" mass="15267">MFLTVSSQAQKILRKYTNNQKLRVLLSFDDGVGIYSKLQATCGLETNFDIIIVNDTADLTDYNTSIDTSMGPFLVKGYSLEFLDKDSYLYTDRFSLLILSGKYTGVIDNNVSIKDLSKCRQRTSTHTLLEKTDLI</sequence>
<evidence type="ECO:0000313" key="2">
    <source>
        <dbReference type="EMBL" id="KRN05611.1"/>
    </source>
</evidence>
<dbReference type="STRING" id="1423806.FD15_GL002174"/>
<dbReference type="EMBL" id="AYZF01000017">
    <property type="protein sequence ID" value="KRN05611.1"/>
    <property type="molecule type" value="Genomic_DNA"/>
</dbReference>
<dbReference type="Gene3D" id="2.60.300.12">
    <property type="entry name" value="HesB-like domain"/>
    <property type="match status" value="1"/>
</dbReference>